<dbReference type="Proteomes" id="UP000293874">
    <property type="component" value="Unassembled WGS sequence"/>
</dbReference>
<dbReference type="OrthoDB" id="649238at2"/>
<evidence type="ECO:0000313" key="1">
    <source>
        <dbReference type="EMBL" id="RZS74881.1"/>
    </source>
</evidence>
<comment type="caution">
    <text evidence="1">The sequence shown here is derived from an EMBL/GenBank/DDBJ whole genome shotgun (WGS) entry which is preliminary data.</text>
</comment>
<name>A0A4Q7MZY9_9BACT</name>
<accession>A0A4Q7MZY9</accession>
<gene>
    <name evidence="1" type="ORF">EV199_0732</name>
</gene>
<sequence>MKQFFIGALLLMTGYVLTAQELYVFSEPASNVPAKSVSVKYSGKFLKSSHNDRIEQRHMPEVMLGLSKEWMLRASTTMSDMYSSNLRWESAKLYTKYRFLSNDDVHRHFRMAAFAEASYSRNEMMYDELSLEGDQSGIQGGVILTQLWDKLAVSTTLGYLQVIQSQPPLHHVGMEKFPEQAFNYSLSAGYLLLPRHYTSYKQTNVNLYAELLGQQTLDNKKFYVDFAPAIQFIFNSTAKLNAGYRIQLNSDMNRMAQNRLQLSFEYVFLNALKKKR</sequence>
<keyword evidence="2" id="KW-1185">Reference proteome</keyword>
<evidence type="ECO:0000313" key="2">
    <source>
        <dbReference type="Proteomes" id="UP000293874"/>
    </source>
</evidence>
<organism evidence="1 2">
    <name type="scientific">Pseudobacter ginsenosidimutans</name>
    <dbReference type="NCBI Taxonomy" id="661488"/>
    <lineage>
        <taxon>Bacteria</taxon>
        <taxon>Pseudomonadati</taxon>
        <taxon>Bacteroidota</taxon>
        <taxon>Chitinophagia</taxon>
        <taxon>Chitinophagales</taxon>
        <taxon>Chitinophagaceae</taxon>
        <taxon>Pseudobacter</taxon>
    </lineage>
</organism>
<protein>
    <submittedName>
        <fullName evidence="1">Uncharacterized protein</fullName>
    </submittedName>
</protein>
<dbReference type="RefSeq" id="WP_130539307.1">
    <property type="nucleotide sequence ID" value="NZ_CP042431.1"/>
</dbReference>
<proteinExistence type="predicted"/>
<reference evidence="1 2" key="1">
    <citation type="submission" date="2019-02" db="EMBL/GenBank/DDBJ databases">
        <title>Genomic Encyclopedia of Type Strains, Phase IV (KMG-IV): sequencing the most valuable type-strain genomes for metagenomic binning, comparative biology and taxonomic classification.</title>
        <authorList>
            <person name="Goeker M."/>
        </authorList>
    </citation>
    <scope>NUCLEOTIDE SEQUENCE [LARGE SCALE GENOMIC DNA]</scope>
    <source>
        <strain evidence="1 2">DSM 18116</strain>
    </source>
</reference>
<dbReference type="AlphaFoldDB" id="A0A4Q7MZY9"/>
<dbReference type="EMBL" id="SGXA01000001">
    <property type="protein sequence ID" value="RZS74881.1"/>
    <property type="molecule type" value="Genomic_DNA"/>
</dbReference>